<feature type="compositionally biased region" description="Pro residues" evidence="1">
    <location>
        <begin position="278"/>
        <end position="290"/>
    </location>
</feature>
<reference evidence="3" key="4">
    <citation type="journal article" date="2015" name="PLoS ONE">
        <title>Comprehensive Evaluation of Toxoplasma gondii VEG and Neospora caninum LIV Genomes with Tachyzoite Stage Transcriptome and Proteome Defines Novel Transcript Features.</title>
        <authorList>
            <person name="Ramaprasad A."/>
            <person name="Mourier T."/>
            <person name="Naeem R."/>
            <person name="Malas T.B."/>
            <person name="Moussa E."/>
            <person name="Panigrahi A."/>
            <person name="Vermont S.J."/>
            <person name="Otto T.D."/>
            <person name="Wastling J."/>
            <person name="Pain A."/>
        </authorList>
    </citation>
    <scope>NUCLEOTIDE SEQUENCE</scope>
    <source>
        <strain evidence="3">Liverpool</strain>
    </source>
</reference>
<dbReference type="RefSeq" id="XP_003886449.1">
    <property type="nucleotide sequence ID" value="XM_003886400.1"/>
</dbReference>
<dbReference type="Proteomes" id="UP000007494">
    <property type="component" value="Chromosome XII"/>
</dbReference>
<protein>
    <submittedName>
        <fullName evidence="2">Uncharacterized protein</fullName>
    </submittedName>
</protein>
<evidence type="ECO:0000313" key="3">
    <source>
        <dbReference type="EMBL" id="CEL71183.1"/>
    </source>
</evidence>
<dbReference type="OrthoDB" id="10514717at2759"/>
<evidence type="ECO:0000256" key="1">
    <source>
        <dbReference type="SAM" id="MobiDB-lite"/>
    </source>
</evidence>
<dbReference type="EMBL" id="FR823393">
    <property type="protein sequence ID" value="CBZ56424.1"/>
    <property type="molecule type" value="Genomic_DNA"/>
</dbReference>
<proteinExistence type="predicted"/>
<dbReference type="EMBL" id="LN714487">
    <property type="protein sequence ID" value="CEL71183.1"/>
    <property type="molecule type" value="Genomic_DNA"/>
</dbReference>
<reference evidence="2" key="2">
    <citation type="submission" date="2011-03" db="EMBL/GenBank/DDBJ databases">
        <title>Comparative genomics and transcriptomics of Neospora caninum and Toxoplasma gondii.</title>
        <authorList>
            <person name="Reid A.J."/>
            <person name="Sohal A."/>
            <person name="Harris D."/>
            <person name="Quail M."/>
            <person name="Sanders M."/>
            <person name="Berriman M."/>
            <person name="Wastling J.M."/>
            <person name="Pain A."/>
        </authorList>
    </citation>
    <scope>NUCLEOTIDE SEQUENCE</scope>
    <source>
        <strain evidence="2">Liverpool</strain>
    </source>
</reference>
<dbReference type="OMA" id="NDNHAKT"/>
<dbReference type="VEuPathDB" id="ToxoDB:NCLIV_068480"/>
<sequence length="290" mass="29384">MAKIARLSDGRRALIRPLAATVGVFLLSPASLTELLFGQEAMNGVVSVSASGVDAEIPPLGAEASDDAAAGSADNLEEGEAEAPAGSLEDVFQNPDDISDFSSLFGGENGLVTLNELFSEAGGGPGLEEALKLIGGGDADAPKQLEAPEVAELAEEVANMADGAVTENSQALDAEGGDALGGDIAEAAGAANVEDQIEQELAATDDLANVLDSLDEVAEVQEEANDTETDQSMQSSHARAGSKMGLLKKVAAVVLSLLAGTSAAYFGHRALRRRQPAQPAPEPPAPAATP</sequence>
<feature type="compositionally biased region" description="Low complexity" evidence="1">
    <location>
        <begin position="64"/>
        <end position="74"/>
    </location>
</feature>
<dbReference type="InParanoid" id="F0VRS6"/>
<reference evidence="2" key="1">
    <citation type="submission" date="2011-02" db="EMBL/GenBank/DDBJ databases">
        <authorList>
            <person name="Aslett M."/>
        </authorList>
    </citation>
    <scope>NUCLEOTIDE SEQUENCE</scope>
    <source>
        <strain evidence="2">Liverpool</strain>
    </source>
</reference>
<name>F0VRS6_NEOCL</name>
<dbReference type="GeneID" id="13445646"/>
<evidence type="ECO:0000313" key="2">
    <source>
        <dbReference type="EMBL" id="CBZ56424.1"/>
    </source>
</evidence>
<keyword evidence="4" id="KW-1185">Reference proteome</keyword>
<accession>F0VRS6</accession>
<feature type="region of interest" description="Disordered" evidence="1">
    <location>
        <begin position="64"/>
        <end position="84"/>
    </location>
</feature>
<reference evidence="4" key="3">
    <citation type="journal article" date="2012" name="PLoS Pathog.">
        <title>Comparative genomics of the apicomplexan parasites Toxoplasma gondii and Neospora caninum: Coccidia differing in host range and transmission strategy.</title>
        <authorList>
            <person name="Reid A.J."/>
            <person name="Vermont S.J."/>
            <person name="Cotton J.A."/>
            <person name="Harris D."/>
            <person name="Hill-Cawthorne G.A."/>
            <person name="Konen-Waisman S."/>
            <person name="Latham S.M."/>
            <person name="Mourier T."/>
            <person name="Norton R."/>
            <person name="Quail M.A."/>
            <person name="Sanders M."/>
            <person name="Shanmugam D."/>
            <person name="Sohal A."/>
            <person name="Wasmuth J.D."/>
            <person name="Brunk B."/>
            <person name="Grigg M.E."/>
            <person name="Howard J.C."/>
            <person name="Parkinson J."/>
            <person name="Roos D.S."/>
            <person name="Trees A.J."/>
            <person name="Berriman M."/>
            <person name="Pain A."/>
            <person name="Wastling J.M."/>
        </authorList>
    </citation>
    <scope>NUCLEOTIDE SEQUENCE [LARGE SCALE GENOMIC DNA]</scope>
    <source>
        <strain evidence="4">Liverpool</strain>
    </source>
</reference>
<dbReference type="AlphaFoldDB" id="F0VRS6"/>
<dbReference type="eggNOG" id="ENOG502TM9D">
    <property type="taxonomic scope" value="Eukaryota"/>
</dbReference>
<feature type="region of interest" description="Disordered" evidence="1">
    <location>
        <begin position="270"/>
        <end position="290"/>
    </location>
</feature>
<organism evidence="2 4">
    <name type="scientific">Neospora caninum (strain Liverpool)</name>
    <dbReference type="NCBI Taxonomy" id="572307"/>
    <lineage>
        <taxon>Eukaryota</taxon>
        <taxon>Sar</taxon>
        <taxon>Alveolata</taxon>
        <taxon>Apicomplexa</taxon>
        <taxon>Conoidasida</taxon>
        <taxon>Coccidia</taxon>
        <taxon>Eucoccidiorida</taxon>
        <taxon>Eimeriorina</taxon>
        <taxon>Sarcocystidae</taxon>
        <taxon>Neospora</taxon>
    </lineage>
</organism>
<evidence type="ECO:0000313" key="4">
    <source>
        <dbReference type="Proteomes" id="UP000007494"/>
    </source>
</evidence>
<gene>
    <name evidence="3" type="ORF">BN1204_068480</name>
    <name evidence="2" type="ORF">NCLIV_068480</name>
</gene>